<keyword evidence="3" id="KW-0637">Prenyltransferase</keyword>
<dbReference type="InterPro" id="IPR001330">
    <property type="entry name" value="Prenyltrans"/>
</dbReference>
<evidence type="ECO:0000256" key="6">
    <source>
        <dbReference type="ARBA" id="ARBA00022737"/>
    </source>
</evidence>
<dbReference type="Gene3D" id="1.50.10.20">
    <property type="match status" value="1"/>
</dbReference>
<organism evidence="11 12">
    <name type="scientific">Podila minutissima</name>
    <dbReference type="NCBI Taxonomy" id="64525"/>
    <lineage>
        <taxon>Eukaryota</taxon>
        <taxon>Fungi</taxon>
        <taxon>Fungi incertae sedis</taxon>
        <taxon>Mucoromycota</taxon>
        <taxon>Mortierellomycotina</taxon>
        <taxon>Mortierellomycetes</taxon>
        <taxon>Mortierellales</taxon>
        <taxon>Mortierellaceae</taxon>
        <taxon>Podila</taxon>
    </lineage>
</organism>
<keyword evidence="12" id="KW-1185">Reference proteome</keyword>
<evidence type="ECO:0000259" key="10">
    <source>
        <dbReference type="Pfam" id="PF00432"/>
    </source>
</evidence>
<comment type="cofactor">
    <cofactor evidence="1">
        <name>Zn(2+)</name>
        <dbReference type="ChEBI" id="CHEBI:29105"/>
    </cofactor>
</comment>
<keyword evidence="4" id="KW-0808">Transferase</keyword>
<dbReference type="Proteomes" id="UP000696485">
    <property type="component" value="Unassembled WGS sequence"/>
</dbReference>
<proteinExistence type="inferred from homology"/>
<dbReference type="GO" id="GO:0004663">
    <property type="term" value="F:Rab geranylgeranyltransferase activity"/>
    <property type="evidence" value="ECO:0007669"/>
    <property type="project" value="TreeGrafter"/>
</dbReference>
<keyword evidence="7" id="KW-0862">Zinc</keyword>
<dbReference type="AlphaFoldDB" id="A0A9P5SBS1"/>
<keyword evidence="5" id="KW-0479">Metal-binding</keyword>
<evidence type="ECO:0000256" key="2">
    <source>
        <dbReference type="ARBA" id="ARBA00010497"/>
    </source>
</evidence>
<dbReference type="SUPFAM" id="SSF48239">
    <property type="entry name" value="Terpenoid cyclases/Protein prenyltransferases"/>
    <property type="match status" value="1"/>
</dbReference>
<comment type="similarity">
    <text evidence="2">Belongs to the protein prenyltransferase subunit beta family.</text>
</comment>
<dbReference type="GO" id="GO:0046872">
    <property type="term" value="F:metal ion binding"/>
    <property type="evidence" value="ECO:0007669"/>
    <property type="project" value="UniProtKB-KW"/>
</dbReference>
<dbReference type="GO" id="GO:0005968">
    <property type="term" value="C:Rab-protein geranylgeranyltransferase complex"/>
    <property type="evidence" value="ECO:0007669"/>
    <property type="project" value="TreeGrafter"/>
</dbReference>
<feature type="domain" description="Prenyltransferase alpha-alpha toroid" evidence="10">
    <location>
        <begin position="21"/>
        <end position="181"/>
    </location>
</feature>
<dbReference type="InterPro" id="IPR045089">
    <property type="entry name" value="PGGT1B-like"/>
</dbReference>
<comment type="caution">
    <text evidence="11">The sequence shown here is derived from an EMBL/GenBank/DDBJ whole genome shotgun (WGS) entry which is preliminary data.</text>
</comment>
<keyword evidence="6" id="KW-0677">Repeat</keyword>
<accession>A0A9P5SBS1</accession>
<evidence type="ECO:0000256" key="8">
    <source>
        <dbReference type="ARBA" id="ARBA00030816"/>
    </source>
</evidence>
<dbReference type="Pfam" id="PF00432">
    <property type="entry name" value="Prenyltrans"/>
    <property type="match status" value="1"/>
</dbReference>
<name>A0A9P5SBS1_9FUNG</name>
<reference evidence="11" key="1">
    <citation type="journal article" date="2020" name="Fungal Divers.">
        <title>Resolving the Mortierellaceae phylogeny through synthesis of multi-gene phylogenetics and phylogenomics.</title>
        <authorList>
            <person name="Vandepol N."/>
            <person name="Liber J."/>
            <person name="Desiro A."/>
            <person name="Na H."/>
            <person name="Kennedy M."/>
            <person name="Barry K."/>
            <person name="Grigoriev I.V."/>
            <person name="Miller A.N."/>
            <person name="O'Donnell K."/>
            <person name="Stajich J.E."/>
            <person name="Bonito G."/>
        </authorList>
    </citation>
    <scope>NUCLEOTIDE SEQUENCE</scope>
    <source>
        <strain evidence="11">NVP1</strain>
    </source>
</reference>
<evidence type="ECO:0000256" key="5">
    <source>
        <dbReference type="ARBA" id="ARBA00022723"/>
    </source>
</evidence>
<evidence type="ECO:0000256" key="4">
    <source>
        <dbReference type="ARBA" id="ARBA00022679"/>
    </source>
</evidence>
<sequence length="197" mass="22277">MMSVMNDQGPYDTSAPDLLLAPHRKFVQELDKDTLEYWLTEHLRVDGVNWSLNTLRLLGHPGALDKEKIVEFLVQCQHHNGGVGGHIHHDPHLVPTLSAIQVLFTYDCLDAINVDKVVDHIVSLQNHNGLFSGDSSRQTDTRFTMRAVSCLSLLKRLDDARLSLEKTIEYIVRCRNFDGGLDPVLEAKVMQSMLMFV</sequence>
<dbReference type="EMBL" id="JAAAUY010000998">
    <property type="protein sequence ID" value="KAF9324977.1"/>
    <property type="molecule type" value="Genomic_DNA"/>
</dbReference>
<evidence type="ECO:0000313" key="11">
    <source>
        <dbReference type="EMBL" id="KAF9324977.1"/>
    </source>
</evidence>
<evidence type="ECO:0000256" key="9">
    <source>
        <dbReference type="ARBA" id="ARBA00032766"/>
    </source>
</evidence>
<dbReference type="PANTHER" id="PTHR11774:SF11">
    <property type="entry name" value="GERANYLGERANYL TRANSFERASE TYPE-2 SUBUNIT BETA"/>
    <property type="match status" value="1"/>
</dbReference>
<evidence type="ECO:0000256" key="3">
    <source>
        <dbReference type="ARBA" id="ARBA00022602"/>
    </source>
</evidence>
<evidence type="ECO:0000256" key="1">
    <source>
        <dbReference type="ARBA" id="ARBA00001947"/>
    </source>
</evidence>
<protein>
    <recommendedName>
        <fullName evidence="8">Geranylgeranyl transferase type II subunit beta</fullName>
    </recommendedName>
    <alternativeName>
        <fullName evidence="9">Type II protein geranyl-geranyltransferase subunit beta</fullName>
    </alternativeName>
</protein>
<evidence type="ECO:0000256" key="7">
    <source>
        <dbReference type="ARBA" id="ARBA00022833"/>
    </source>
</evidence>
<gene>
    <name evidence="11" type="ORF">BG006_011509</name>
</gene>
<evidence type="ECO:0000313" key="12">
    <source>
        <dbReference type="Proteomes" id="UP000696485"/>
    </source>
</evidence>
<dbReference type="InterPro" id="IPR008930">
    <property type="entry name" value="Terpenoid_cyclase/PrenylTrfase"/>
</dbReference>
<dbReference type="PANTHER" id="PTHR11774">
    <property type="entry name" value="GERANYLGERANYL TRANSFERASE TYPE BETA SUBUNIT"/>
    <property type="match status" value="1"/>
</dbReference>